<sequence>MTLSRGTRAACLAAWLSAVPTVTWAQATPAASDSTSRTPTTRWQFDQCMGGLTYGAPLKWALSYGMGFVRESEKRDWCFLGAAKVGFGGASFNVGLANSLGHWGSGVAVTGGLLRTFNDPMGAIAKRTYVGGTVHVWPLLALGGEIGYYTRIGADPAGMTRGRGMVTWSTGFGF</sequence>
<organism evidence="2 3">
    <name type="scientific">Gemmatimonas phototrophica</name>
    <dbReference type="NCBI Taxonomy" id="1379270"/>
    <lineage>
        <taxon>Bacteria</taxon>
        <taxon>Pseudomonadati</taxon>
        <taxon>Gemmatimonadota</taxon>
        <taxon>Gemmatimonadia</taxon>
        <taxon>Gemmatimonadales</taxon>
        <taxon>Gemmatimonadaceae</taxon>
        <taxon>Gemmatimonas</taxon>
    </lineage>
</organism>
<dbReference type="eggNOG" id="ENOG5031IGM">
    <property type="taxonomic scope" value="Bacteria"/>
</dbReference>
<evidence type="ECO:0008006" key="4">
    <source>
        <dbReference type="Google" id="ProtNLM"/>
    </source>
</evidence>
<dbReference type="Proteomes" id="UP000076404">
    <property type="component" value="Chromosome"/>
</dbReference>
<dbReference type="STRING" id="1379270.GEMMAAP_06295"/>
<dbReference type="KEGG" id="gph:GEMMAAP_06295"/>
<dbReference type="OrthoDB" id="9833754at2"/>
<evidence type="ECO:0000313" key="2">
    <source>
        <dbReference type="EMBL" id="AMW04563.1"/>
    </source>
</evidence>
<reference evidence="2 3" key="2">
    <citation type="journal article" date="2016" name="Environ. Microbiol. Rep.">
        <title>Metagenomic evidence for the presence of phototrophic Gemmatimonadetes bacteria in diverse environments.</title>
        <authorList>
            <person name="Zeng Y."/>
            <person name="Baumbach J."/>
            <person name="Barbosa E.G."/>
            <person name="Azevedo V."/>
            <person name="Zhang C."/>
            <person name="Koblizek M."/>
        </authorList>
    </citation>
    <scope>NUCLEOTIDE SEQUENCE [LARGE SCALE GENOMIC DNA]</scope>
    <source>
        <strain evidence="2 3">AP64</strain>
    </source>
</reference>
<feature type="signal peptide" evidence="1">
    <location>
        <begin position="1"/>
        <end position="25"/>
    </location>
</feature>
<accession>A0A143BIY9</accession>
<evidence type="ECO:0000313" key="3">
    <source>
        <dbReference type="Proteomes" id="UP000076404"/>
    </source>
</evidence>
<dbReference type="EMBL" id="CP011454">
    <property type="protein sequence ID" value="AMW04563.1"/>
    <property type="molecule type" value="Genomic_DNA"/>
</dbReference>
<proteinExistence type="predicted"/>
<reference evidence="2 3" key="1">
    <citation type="journal article" date="2014" name="Proc. Natl. Acad. Sci. U.S.A.">
        <title>Functional type 2 photosynthetic reaction centers found in the rare bacterial phylum Gemmatimonadetes.</title>
        <authorList>
            <person name="Zeng Y."/>
            <person name="Feng F."/>
            <person name="Medova H."/>
            <person name="Dean J."/>
            <person name="Koblizek M."/>
        </authorList>
    </citation>
    <scope>NUCLEOTIDE SEQUENCE [LARGE SCALE GENOMIC DNA]</scope>
    <source>
        <strain evidence="2 3">AP64</strain>
    </source>
</reference>
<dbReference type="AlphaFoldDB" id="A0A143BIY9"/>
<gene>
    <name evidence="2" type="ORF">GEMMAAP_06295</name>
</gene>
<dbReference type="RefSeq" id="WP_026850300.1">
    <property type="nucleotide sequence ID" value="NZ_CP011454.1"/>
</dbReference>
<name>A0A143BIY9_9BACT</name>
<protein>
    <recommendedName>
        <fullName evidence="4">Outer membrane protein beta-barrel domain-containing protein</fullName>
    </recommendedName>
</protein>
<evidence type="ECO:0000256" key="1">
    <source>
        <dbReference type="SAM" id="SignalP"/>
    </source>
</evidence>
<keyword evidence="1" id="KW-0732">Signal</keyword>
<feature type="chain" id="PRO_5007506663" description="Outer membrane protein beta-barrel domain-containing protein" evidence="1">
    <location>
        <begin position="26"/>
        <end position="174"/>
    </location>
</feature>
<keyword evidence="3" id="KW-1185">Reference proteome</keyword>